<dbReference type="OrthoDB" id="3698172at2"/>
<dbReference type="EMBL" id="VFPS01000002">
    <property type="protein sequence ID" value="TQM98784.1"/>
    <property type="molecule type" value="Genomic_DNA"/>
</dbReference>
<keyword evidence="3" id="KW-1185">Reference proteome</keyword>
<dbReference type="RefSeq" id="WP_141380819.1">
    <property type="nucleotide sequence ID" value="NZ_BJNA01000034.1"/>
</dbReference>
<comment type="caution">
    <text evidence="2">The sequence shown here is derived from an EMBL/GenBank/DDBJ whole genome shotgun (WGS) entry which is preliminary data.</text>
</comment>
<sequence length="135" mass="14134">MTSSRTALAALGVDTAFVVVFAATGRLSHAENVLVGLWTTAWPFLAAFAAGWLIARAWLAPLAPVRTGLPVWAITVAGGMLLRAATGQGVAVSFIVVAAIVLFVFLVGWRALAGLVSRRTHRRPVRAGSDAERVG</sequence>
<dbReference type="Pfam" id="PF11255">
    <property type="entry name" value="DUF3054"/>
    <property type="match status" value="1"/>
</dbReference>
<keyword evidence="1" id="KW-1133">Transmembrane helix</keyword>
<dbReference type="Proteomes" id="UP000319804">
    <property type="component" value="Unassembled WGS sequence"/>
</dbReference>
<keyword evidence="1" id="KW-0812">Transmembrane</keyword>
<evidence type="ECO:0000313" key="2">
    <source>
        <dbReference type="EMBL" id="TQM98784.1"/>
    </source>
</evidence>
<proteinExistence type="predicted"/>
<keyword evidence="1" id="KW-0472">Membrane</keyword>
<organism evidence="2 3">
    <name type="scientific">Microbacterium lacticum</name>
    <dbReference type="NCBI Taxonomy" id="33885"/>
    <lineage>
        <taxon>Bacteria</taxon>
        <taxon>Bacillati</taxon>
        <taxon>Actinomycetota</taxon>
        <taxon>Actinomycetes</taxon>
        <taxon>Micrococcales</taxon>
        <taxon>Microbacteriaceae</taxon>
        <taxon>Microbacterium</taxon>
    </lineage>
</organism>
<accession>A0A4Y3UKV7</accession>
<name>A0A4Y3UKV7_9MICO</name>
<feature type="transmembrane region" description="Helical" evidence="1">
    <location>
        <begin position="91"/>
        <end position="113"/>
    </location>
</feature>
<dbReference type="AlphaFoldDB" id="A0A4Y3UKV7"/>
<evidence type="ECO:0000313" key="3">
    <source>
        <dbReference type="Proteomes" id="UP000319804"/>
    </source>
</evidence>
<dbReference type="InterPro" id="IPR021414">
    <property type="entry name" value="DUF3054"/>
</dbReference>
<feature type="transmembrane region" description="Helical" evidence="1">
    <location>
        <begin position="67"/>
        <end position="85"/>
    </location>
</feature>
<evidence type="ECO:0000256" key="1">
    <source>
        <dbReference type="SAM" id="Phobius"/>
    </source>
</evidence>
<feature type="transmembrane region" description="Helical" evidence="1">
    <location>
        <begin position="32"/>
        <end position="55"/>
    </location>
</feature>
<reference evidence="2 3" key="1">
    <citation type="submission" date="2019-06" db="EMBL/GenBank/DDBJ databases">
        <title>Sequencing the genomes of 1000 actinobacteria strains.</title>
        <authorList>
            <person name="Klenk H.-P."/>
        </authorList>
    </citation>
    <scope>NUCLEOTIDE SEQUENCE [LARGE SCALE GENOMIC DNA]</scope>
    <source>
        <strain evidence="2 3">DSM 20427</strain>
    </source>
</reference>
<gene>
    <name evidence="2" type="ORF">FHX68_1495</name>
</gene>
<protein>
    <submittedName>
        <fullName evidence="2">DUF3054 family protein</fullName>
    </submittedName>
</protein>